<dbReference type="AlphaFoldDB" id="A0A9P6GXK8"/>
<keyword evidence="2" id="KW-1185">Reference proteome</keyword>
<comment type="caution">
    <text evidence="1">The sequence shown here is derived from an EMBL/GenBank/DDBJ whole genome shotgun (WGS) entry which is preliminary data.</text>
</comment>
<dbReference type="EMBL" id="SBJO01000158">
    <property type="protein sequence ID" value="KAF9762533.1"/>
    <property type="molecule type" value="Genomic_DNA"/>
</dbReference>
<gene>
    <name evidence="1" type="ORF">NGRA_1951</name>
</gene>
<reference evidence="1 2" key="1">
    <citation type="journal article" date="2020" name="Genome Biol. Evol.">
        <title>Comparative genomics of strictly vertically transmitted, feminizing microsporidia endosymbionts of amphipod crustaceans.</title>
        <authorList>
            <person name="Cormier A."/>
            <person name="Chebbi M.A."/>
            <person name="Giraud I."/>
            <person name="Wattier R."/>
            <person name="Teixeira M."/>
            <person name="Gilbert C."/>
            <person name="Rigaud T."/>
            <person name="Cordaux R."/>
        </authorList>
    </citation>
    <scope>NUCLEOTIDE SEQUENCE [LARGE SCALE GENOMIC DNA]</scope>
    <source>
        <strain evidence="1 2">Ou3-Ou53</strain>
    </source>
</reference>
<dbReference type="Proteomes" id="UP000740883">
    <property type="component" value="Unassembled WGS sequence"/>
</dbReference>
<evidence type="ECO:0000313" key="1">
    <source>
        <dbReference type="EMBL" id="KAF9762533.1"/>
    </source>
</evidence>
<proteinExistence type="predicted"/>
<accession>A0A9P6GXK8</accession>
<name>A0A9P6GXK8_9MICR</name>
<sequence>MLLVIYYLQSLLAYEDNLPQEYNFPVRIYKDELPVTNIPKEMYYVYLLESPSTNFKIIPISENDINIVEDRSKPTCKNYSEATVVVESECRFNNEFILERIIRMGIVNHRNELLISDLIYVMNNGTLRTLTYTKHIELLVCTEILLNNKELPILECLYDENVDFDTIIRAIYLISNEIYVEDLNGWEDFLTDIEGFEDAFDDWKRYEDVIEGCLEWLIKEQPTVKKYIESVRKYTITRNFKKHVTEEIFRTVCNYEESTQF</sequence>
<protein>
    <submittedName>
        <fullName evidence="1">Uncharacterized protein</fullName>
    </submittedName>
</protein>
<evidence type="ECO:0000313" key="2">
    <source>
        <dbReference type="Proteomes" id="UP000740883"/>
    </source>
</evidence>
<organism evidence="1 2">
    <name type="scientific">Nosema granulosis</name>
    <dbReference type="NCBI Taxonomy" id="83296"/>
    <lineage>
        <taxon>Eukaryota</taxon>
        <taxon>Fungi</taxon>
        <taxon>Fungi incertae sedis</taxon>
        <taxon>Microsporidia</taxon>
        <taxon>Nosematidae</taxon>
        <taxon>Nosema</taxon>
    </lineage>
</organism>